<dbReference type="EMBL" id="CP042243">
    <property type="protein sequence ID" value="QEK11255.1"/>
    <property type="molecule type" value="Genomic_DNA"/>
</dbReference>
<dbReference type="OrthoDB" id="1757427at2"/>
<dbReference type="InterPro" id="IPR047589">
    <property type="entry name" value="DUF11_rpt"/>
</dbReference>
<evidence type="ECO:0000313" key="2">
    <source>
        <dbReference type="EMBL" id="QEK11255.1"/>
    </source>
</evidence>
<dbReference type="NCBIfam" id="TIGR01451">
    <property type="entry name" value="B_ant_repeat"/>
    <property type="match status" value="7"/>
</dbReference>
<sequence length="2429" mass="264105">MAIGPSDFILNLSPNPPSAVIGMNSTINLLFSNISTTEKGYNLAVEVTLPDGVSFVNSSIVPTSITENPSGTITIKWINIKDLAHNEVNYTIHLTLKADETFRATGLIVPFDIPLSSVDIIASLDTAPRGDYDPSNVKITKTISENFIPLRYNLLKSAPKKMPKGAGLISPSVNPRWPYEYNLTILNNSREPSNVTLIDNLPNGVRYLGGLNVNGPDAAALSSPTIISPSGSGSQDFVTLDWGNITLSPNSVNIITFYSAIWDNYTVNGVENSGGKILHGTALDNVATIDGLSGPVQRHSRTNAMDATINKSVNNNITDVGQINTYTLHYQINQYDNVESFIITDTISDGQSYNTGSASITPSTITINPDGTTTLIWNLGTLVTGTTGTITFSTTVNSNYSTMNPVVSGDTLTNNVNVNGINQTISSPTPDNSSASMSIKNPSIKKEILNYYYKDGTLKSINIAAPNDQVEFRITYSSNGISSSQRNIEIDEYAPLNMGPLSASLPITYNSTFPGPFTPFTVSPNGLRWSLGTVPGNSTWVATFKVPVRAIEFVGEKNNLAKLSGENTLDFSYSDRDQVEVKFGEPNIEFNKTVNGPNVDAIKSGETYTYSITVSNPQNAEGTVVDAFEMDLTDTIPNGLTYNGNYSITGTGSHTNPIFSGQNVSMTIKKLAPDESITFSFQVTVDSTIASGETFKNNAILQRPYSQPDRSYQYQGLPFEASTTLKAEGIKLLKLTNPAFAKIGDVVTYIIQATVPLGTNAYNVQLIDSFPNSTQIFIFGSATIDGFPVTPSVSSGVVTFPKIDYVDATTQEVMITYAFDVRITGGTHVPPYIEEQINEATITWDFEEGIPAVPVSTTTPLQVRTPHLRGLKQQRNVTTGGHFITRTLNYNVGDVIEYLISVTNDGAEKAFNSVITDVLDPLLSFNTGSISTTKGSATESGGSIIWLIPVLDVGETATLIFSVTTLPGVAAGGYIYDSASYIYNTNNNGLGIEYGPDQTNTVRLRAPYVSILKTASISEGEIGDDITYSIKLTVPVGTIAYKPRIIDTLPSGQTYIGPATRQELPNPPVPVTPSSLNPITFNSSDIDATSNEKVIIYKFVARIIDATHNPPFTEVQKNSSTVKWAIQPGGPFRREKSSNIDIIAKTPNIEVLKEQKKALDPNYTTNNISALPSDEIHYRLTINSNGATTAFNVKIKDILDNFLEYDRMISGPSPSISGNTLEWNLGNIHNGDTFILEFAVKVKVGVGAGAQIPDKVEVFYDSNDVNPITYNTMSNTVLIDIPPVQFEKTADKTLAAVGDEITYTLKVIVPNGVNAYNVVITDEIPFCQEYKASSWTPGTPIVSPSLRNITYNEPTSPLTGTKIYTFKTIVLCNKVENQINKAQVVWDITPSGPQAPPVSTFTNVTVKNPNIVVTKEQSKSPTGPFTKDLLKGVVANDSVYYKITLENTGETPAYNIITTDTLDSNLIYRGPIGSYIGTITPNPPPGTPNGTITWTVPTLAPNSSTSLIIRVDTISSFVSGTNVINQASTKFDTSTAHPVTIGPVLSNQVGFEFIYPTLLKSVDDDTRFLGDIVTYTITVTIPEQSTAYDAKITDVLPNGQSYVPNTLRKNGIAITPYSISPFIFEAPQDLGEGTITYTFQAKIDFLVTTPQDIQINEAIFTWKTDPSQPYKSINSTKSVYVTKMNISVSKAQRNFTTHGATAFTTDPIQASVSDIIHYELTVENISTTDTIYNVNVFDILDNNLHYIGPVEPLPIGIIVHTGEAQNGKVNWIIESIPPSTKYSAIIAVKVLSGVVAQSSILNKLYATFSAVQTPPIIIYGPEVSNTVEIKLPSLEIEKTASKDSLEIGEILTYTLKLIIPDGTIAYNVVVQDLLPQEQIYVGEATKNGSLVFPTIDGQKITFDTENQVDTNIIYTFKARILEGNSSFPYTQIQTNHVTTNWDIDQSGTPAIPVSASKNVVVKSPFFFIGKEQRNVTKETAFDTNELFVEVGDILEFRLTAHNFGAASVYNVKISDILGQFDKYIKIVSISSGTATFDSTNNSIHWIIDTLAPMQVETIIFQVEILGGIPAGGKDSNIATSFYDTNTTTPITIGPIASNKVVHIYPNIKITKTADIVYTVIGNTITYTVNFTLPKGTVAYNGQFIDTLPIGQVYDNNASLNGNPIKPTVEGQLISFPVVPYAEAKDNDVNFTYKFQAKIKYINIDSVTFVDTQTNEALGKWFLDPTTPAQPVNSLYDIFVTNSNIEIKKLQKNTSTEKDFTHEPLRASVNNIIEYKLVIENTGPNTVYNITIKDTLSPALKFVQSIFVSIGNLTHSGEASDGLVKWTISSLDSGDSATAIFSVKVLNTEKHILNYATGSFTITPTEENRFLSNPSNITILLSNKCHATFTIGIYARISTEKIVDLLIPSYGTCKHLNCSNPKSKCTDMTF</sequence>
<keyword evidence="3" id="KW-1185">Reference proteome</keyword>
<gene>
    <name evidence="2" type="ORF">FQB35_02095</name>
</gene>
<dbReference type="InterPro" id="IPR001434">
    <property type="entry name" value="OmcB-like_DUF11"/>
</dbReference>
<dbReference type="Pfam" id="PF01345">
    <property type="entry name" value="DUF11"/>
    <property type="match status" value="7"/>
</dbReference>
<protein>
    <submittedName>
        <fullName evidence="2">DUF11 domain-containing protein</fullName>
    </submittedName>
</protein>
<feature type="domain" description="DUF11" evidence="1">
    <location>
        <begin position="1988"/>
        <end position="2080"/>
    </location>
</feature>
<feature type="domain" description="DUF11" evidence="1">
    <location>
        <begin position="1164"/>
        <end position="1267"/>
    </location>
</feature>
<organism evidence="2 3">
    <name type="scientific">Crassaminicella thermophila</name>
    <dbReference type="NCBI Taxonomy" id="2599308"/>
    <lineage>
        <taxon>Bacteria</taxon>
        <taxon>Bacillati</taxon>
        <taxon>Bacillota</taxon>
        <taxon>Clostridia</taxon>
        <taxon>Eubacteriales</taxon>
        <taxon>Clostridiaceae</taxon>
        <taxon>Crassaminicella</taxon>
    </lineage>
</organism>
<dbReference type="Proteomes" id="UP000324646">
    <property type="component" value="Chromosome"/>
</dbReference>
<name>A0A5C0S9A8_CRATE</name>
<dbReference type="KEGG" id="crs:FQB35_02095"/>
<feature type="domain" description="DUF11" evidence="1">
    <location>
        <begin position="1433"/>
        <end position="1535"/>
    </location>
</feature>
<dbReference type="PANTHER" id="PTHR34819:SF3">
    <property type="entry name" value="CELL SURFACE PROTEIN"/>
    <property type="match status" value="1"/>
</dbReference>
<dbReference type="PANTHER" id="PTHR34819">
    <property type="entry name" value="LARGE CYSTEINE-RICH PERIPLASMIC PROTEIN OMCB"/>
    <property type="match status" value="1"/>
</dbReference>
<dbReference type="InterPro" id="IPR051172">
    <property type="entry name" value="Chlamydia_OmcB"/>
</dbReference>
<dbReference type="Gene3D" id="2.60.40.740">
    <property type="match status" value="3"/>
</dbReference>
<feature type="domain" description="DUF11" evidence="1">
    <location>
        <begin position="889"/>
        <end position="979"/>
    </location>
</feature>
<proteinExistence type="predicted"/>
<dbReference type="RefSeq" id="WP_148808328.1">
    <property type="nucleotide sequence ID" value="NZ_CP042243.1"/>
</dbReference>
<feature type="domain" description="DUF11" evidence="1">
    <location>
        <begin position="2265"/>
        <end position="2357"/>
    </location>
</feature>
<feature type="domain" description="DUF11" evidence="1">
    <location>
        <begin position="1560"/>
        <end position="1660"/>
    </location>
</feature>
<evidence type="ECO:0000313" key="3">
    <source>
        <dbReference type="Proteomes" id="UP000324646"/>
    </source>
</evidence>
<evidence type="ECO:0000259" key="1">
    <source>
        <dbReference type="Pfam" id="PF01345"/>
    </source>
</evidence>
<accession>A0A5C0S9A8</accession>
<dbReference type="InterPro" id="IPR026466">
    <property type="entry name" value="Fim_isopep_form_D2_dom"/>
</dbReference>
<reference evidence="2 3" key="1">
    <citation type="submission" date="2019-07" db="EMBL/GenBank/DDBJ databases">
        <title>Complete genome of Crassaminicella thermophila SY095.</title>
        <authorList>
            <person name="Li X."/>
        </authorList>
    </citation>
    <scope>NUCLEOTIDE SEQUENCE [LARGE SCALE GENOMIC DNA]</scope>
    <source>
        <strain evidence="2 3">SY095</strain>
    </source>
</reference>
<dbReference type="NCBIfam" id="TIGR04226">
    <property type="entry name" value="RrgB_K2N_iso_D2"/>
    <property type="match status" value="1"/>
</dbReference>
<feature type="domain" description="DUF11" evidence="1">
    <location>
        <begin position="591"/>
        <end position="703"/>
    </location>
</feature>